<dbReference type="Proteomes" id="UP001251870">
    <property type="component" value="Unassembled WGS sequence"/>
</dbReference>
<evidence type="ECO:0000256" key="10">
    <source>
        <dbReference type="ARBA" id="ARBA00023136"/>
    </source>
</evidence>
<keyword evidence="3" id="KW-0813">Transport</keyword>
<keyword evidence="16" id="KW-1185">Reference proteome</keyword>
<evidence type="ECO:0000256" key="5">
    <source>
        <dbReference type="ARBA" id="ARBA00022692"/>
    </source>
</evidence>
<feature type="transmembrane region" description="Helical" evidence="14">
    <location>
        <begin position="234"/>
        <end position="258"/>
    </location>
</feature>
<evidence type="ECO:0000256" key="13">
    <source>
        <dbReference type="RuleBase" id="RU362091"/>
    </source>
</evidence>
<comment type="similarity">
    <text evidence="2 13">Belongs to the sodium:solute symporter (SSF) (TC 2.A.21) family.</text>
</comment>
<evidence type="ECO:0000256" key="3">
    <source>
        <dbReference type="ARBA" id="ARBA00022448"/>
    </source>
</evidence>
<dbReference type="Pfam" id="PF00474">
    <property type="entry name" value="SSF"/>
    <property type="match status" value="1"/>
</dbReference>
<feature type="transmembrane region" description="Helical" evidence="14">
    <location>
        <begin position="364"/>
        <end position="383"/>
    </location>
</feature>
<feature type="transmembrane region" description="Helical" evidence="14">
    <location>
        <begin position="443"/>
        <end position="467"/>
    </location>
</feature>
<dbReference type="PANTHER" id="PTHR48086">
    <property type="entry name" value="SODIUM/PROLINE SYMPORTER-RELATED"/>
    <property type="match status" value="1"/>
</dbReference>
<gene>
    <name evidence="15" type="ORF">RIL96_02535</name>
</gene>
<evidence type="ECO:0000256" key="6">
    <source>
        <dbReference type="ARBA" id="ARBA00022847"/>
    </source>
</evidence>
<reference evidence="15 16" key="1">
    <citation type="submission" date="2023-09" db="EMBL/GenBank/DDBJ databases">
        <title>Description of three actinobacteria isolated from air of manufacturing shop in a pharmaceutical factory.</title>
        <authorList>
            <person name="Zhang D.-F."/>
        </authorList>
    </citation>
    <scope>NUCLEOTIDE SEQUENCE [LARGE SCALE GENOMIC DNA]</scope>
    <source>
        <strain evidence="15 16">LY-0111</strain>
    </source>
</reference>
<keyword evidence="6" id="KW-0769">Symport</keyword>
<dbReference type="EMBL" id="JAVKGR010000001">
    <property type="protein sequence ID" value="MDR8018447.1"/>
    <property type="molecule type" value="Genomic_DNA"/>
</dbReference>
<feature type="transmembrane region" description="Helical" evidence="14">
    <location>
        <begin position="120"/>
        <end position="145"/>
    </location>
</feature>
<organism evidence="15 16">
    <name type="scientific">Nesterenkonia aerolata</name>
    <dbReference type="NCBI Taxonomy" id="3074079"/>
    <lineage>
        <taxon>Bacteria</taxon>
        <taxon>Bacillati</taxon>
        <taxon>Actinomycetota</taxon>
        <taxon>Actinomycetes</taxon>
        <taxon>Micrococcales</taxon>
        <taxon>Micrococcaceae</taxon>
        <taxon>Nesterenkonia</taxon>
    </lineage>
</organism>
<evidence type="ECO:0000256" key="7">
    <source>
        <dbReference type="ARBA" id="ARBA00022989"/>
    </source>
</evidence>
<evidence type="ECO:0000256" key="2">
    <source>
        <dbReference type="ARBA" id="ARBA00006434"/>
    </source>
</evidence>
<feature type="transmembrane region" description="Helical" evidence="14">
    <location>
        <begin position="43"/>
        <end position="64"/>
    </location>
</feature>
<sequence length="493" mass="52130">MWIVFGMILAFMILVIVVMEVFAKKDDDFSDYATGGRSFNSLFGTTAFINTWLPGTVFISFAGLTAGSGVVGFYLVQYSVLASIIMYLLARPVYLWGKRYDLRTQADLIRLRYGSQNVQVIAAVIGIIASVPWVVLGMQSLALIFSFSSDGSIGPVVAVLLGVVLLTIRQIWTVRFGMRGVMISDLVQGIFAYLIGTIIIFGIIFWLIANGHGFAQIDPEMLYLPGPGSDLGPLYLFSLVLTGALGGWCWPDIFVRLFTQNGVRTIRKTAMQAMPTLLVFATALNVMALLASSVPEVQAAPDTVWFLVTSVGGPFLLGLAAICVLGASMGNVGANLQAIGATVANDVIGPIQGKKVNNANIGRLAVGAVTIASSAGAMLTAAADSGLIVLAQVSYQGVCQLAPALFLGIFWRRATALGASLGMLSGFCTAAAVQLIYPLSVPWLGGLTSGVVGLAVNVTVMVSLAYLTPNSGAEQVRVDSLFNELKTTKGPVR</sequence>
<dbReference type="InterPro" id="IPR050277">
    <property type="entry name" value="Sodium:Solute_Symporter"/>
</dbReference>
<dbReference type="InterPro" id="IPR038377">
    <property type="entry name" value="Na/Glc_symporter_sf"/>
</dbReference>
<evidence type="ECO:0000313" key="16">
    <source>
        <dbReference type="Proteomes" id="UP001251870"/>
    </source>
</evidence>
<feature type="transmembrane region" description="Helical" evidence="14">
    <location>
        <begin position="304"/>
        <end position="327"/>
    </location>
</feature>
<proteinExistence type="inferred from homology"/>
<feature type="transmembrane region" description="Helical" evidence="14">
    <location>
        <begin position="270"/>
        <end position="292"/>
    </location>
</feature>
<dbReference type="PANTHER" id="PTHR48086:SF3">
    <property type="entry name" value="SODIUM_PROLINE SYMPORTER"/>
    <property type="match status" value="1"/>
</dbReference>
<dbReference type="PROSITE" id="PS50283">
    <property type="entry name" value="NA_SOLUT_SYMP_3"/>
    <property type="match status" value="1"/>
</dbReference>
<evidence type="ECO:0000256" key="12">
    <source>
        <dbReference type="ARBA" id="ARBA00033708"/>
    </source>
</evidence>
<dbReference type="CDD" id="cd10322">
    <property type="entry name" value="SLC5sbd"/>
    <property type="match status" value="1"/>
</dbReference>
<keyword evidence="11" id="KW-0739">Sodium transport</keyword>
<comment type="subcellular location">
    <subcellularLocation>
        <location evidence="1">Cell membrane</location>
        <topology evidence="1">Multi-pass membrane protein</topology>
    </subcellularLocation>
</comment>
<dbReference type="InterPro" id="IPR001734">
    <property type="entry name" value="Na/solute_symporter"/>
</dbReference>
<keyword evidence="8" id="KW-0915">Sodium</keyword>
<evidence type="ECO:0000256" key="9">
    <source>
        <dbReference type="ARBA" id="ARBA00023065"/>
    </source>
</evidence>
<feature type="transmembrane region" description="Helical" evidence="14">
    <location>
        <begin position="6"/>
        <end position="23"/>
    </location>
</feature>
<feature type="transmembrane region" description="Helical" evidence="14">
    <location>
        <begin position="151"/>
        <end position="169"/>
    </location>
</feature>
<evidence type="ECO:0000256" key="14">
    <source>
        <dbReference type="SAM" id="Phobius"/>
    </source>
</evidence>
<dbReference type="Gene3D" id="1.20.1730.10">
    <property type="entry name" value="Sodium/glucose cotransporter"/>
    <property type="match status" value="1"/>
</dbReference>
<keyword evidence="4" id="KW-1003">Cell membrane</keyword>
<keyword evidence="7 14" id="KW-1133">Transmembrane helix</keyword>
<dbReference type="RefSeq" id="WP_310547416.1">
    <property type="nucleotide sequence ID" value="NZ_JAVKGR010000001.1"/>
</dbReference>
<evidence type="ECO:0000256" key="8">
    <source>
        <dbReference type="ARBA" id="ARBA00023053"/>
    </source>
</evidence>
<name>A0ABU2DPK5_9MICC</name>
<accession>A0ABU2DPK5</accession>
<evidence type="ECO:0000256" key="4">
    <source>
        <dbReference type="ARBA" id="ARBA00022475"/>
    </source>
</evidence>
<feature type="transmembrane region" description="Helical" evidence="14">
    <location>
        <begin position="70"/>
        <end position="90"/>
    </location>
</feature>
<keyword evidence="5 14" id="KW-0812">Transmembrane</keyword>
<comment type="caution">
    <text evidence="15">The sequence shown here is derived from an EMBL/GenBank/DDBJ whole genome shotgun (WGS) entry which is preliminary data.</text>
</comment>
<evidence type="ECO:0000256" key="11">
    <source>
        <dbReference type="ARBA" id="ARBA00023201"/>
    </source>
</evidence>
<protein>
    <submittedName>
        <fullName evidence="15">Sodium:solute symporter family protein</fullName>
    </submittedName>
</protein>
<feature type="transmembrane region" description="Helical" evidence="14">
    <location>
        <begin position="389"/>
        <end position="410"/>
    </location>
</feature>
<evidence type="ECO:0000256" key="1">
    <source>
        <dbReference type="ARBA" id="ARBA00004651"/>
    </source>
</evidence>
<feature type="transmembrane region" description="Helical" evidence="14">
    <location>
        <begin position="417"/>
        <end position="437"/>
    </location>
</feature>
<keyword evidence="9" id="KW-0406">Ion transport</keyword>
<keyword evidence="10 14" id="KW-0472">Membrane</keyword>
<evidence type="ECO:0000313" key="15">
    <source>
        <dbReference type="EMBL" id="MDR8018447.1"/>
    </source>
</evidence>
<feature type="transmembrane region" description="Helical" evidence="14">
    <location>
        <begin position="190"/>
        <end position="214"/>
    </location>
</feature>
<comment type="catalytic activity">
    <reaction evidence="12">
        <text>L-proline(in) + Na(+)(in) = L-proline(out) + Na(+)(out)</text>
        <dbReference type="Rhea" id="RHEA:28967"/>
        <dbReference type="ChEBI" id="CHEBI:29101"/>
        <dbReference type="ChEBI" id="CHEBI:60039"/>
    </reaction>
</comment>